<dbReference type="InterPro" id="IPR011059">
    <property type="entry name" value="Metal-dep_hydrolase_composite"/>
</dbReference>
<dbReference type="Gene3D" id="3.20.20.140">
    <property type="entry name" value="Metal-dependent hydrolases"/>
    <property type="match status" value="1"/>
</dbReference>
<protein>
    <recommendedName>
        <fullName evidence="1">Amidohydrolase 3 domain-containing protein</fullName>
    </recommendedName>
</protein>
<dbReference type="Gene3D" id="3.10.310.70">
    <property type="match status" value="1"/>
</dbReference>
<proteinExistence type="predicted"/>
<dbReference type="AlphaFoldDB" id="A0A2U2DLV0"/>
<dbReference type="SUPFAM" id="SSF51338">
    <property type="entry name" value="Composite domain of metallo-dependent hydrolases"/>
    <property type="match status" value="1"/>
</dbReference>
<evidence type="ECO:0000313" key="2">
    <source>
        <dbReference type="EMBL" id="PWE54251.1"/>
    </source>
</evidence>
<comment type="caution">
    <text evidence="2">The sequence shown here is derived from an EMBL/GenBank/DDBJ whole genome shotgun (WGS) entry which is preliminary data.</text>
</comment>
<dbReference type="SUPFAM" id="SSF51556">
    <property type="entry name" value="Metallo-dependent hydrolases"/>
    <property type="match status" value="1"/>
</dbReference>
<reference evidence="2 3" key="1">
    <citation type="submission" date="2018-05" db="EMBL/GenBank/DDBJ databases">
        <title>The draft genome of strain NS-104.</title>
        <authorList>
            <person name="Hang P."/>
            <person name="Jiang J."/>
        </authorList>
    </citation>
    <scope>NUCLEOTIDE SEQUENCE [LARGE SCALE GENOMIC DNA]</scope>
    <source>
        <strain evidence="2 3">NS-104</strain>
    </source>
</reference>
<dbReference type="CDD" id="cd01300">
    <property type="entry name" value="YtcJ_like"/>
    <property type="match status" value="1"/>
</dbReference>
<dbReference type="EMBL" id="QFBC01000011">
    <property type="protein sequence ID" value="PWE54251.1"/>
    <property type="molecule type" value="Genomic_DNA"/>
</dbReference>
<dbReference type="PANTHER" id="PTHR22642">
    <property type="entry name" value="IMIDAZOLONEPROPIONASE"/>
    <property type="match status" value="1"/>
</dbReference>
<dbReference type="InterPro" id="IPR033932">
    <property type="entry name" value="YtcJ-like"/>
</dbReference>
<evidence type="ECO:0000313" key="3">
    <source>
        <dbReference type="Proteomes" id="UP000245252"/>
    </source>
</evidence>
<keyword evidence="3" id="KW-1185">Reference proteome</keyword>
<dbReference type="GO" id="GO:0016810">
    <property type="term" value="F:hydrolase activity, acting on carbon-nitrogen (but not peptide) bonds"/>
    <property type="evidence" value="ECO:0007669"/>
    <property type="project" value="InterPro"/>
</dbReference>
<organism evidence="2 3">
    <name type="scientific">Metarhizobium album</name>
    <dbReference type="NCBI Taxonomy" id="2182425"/>
    <lineage>
        <taxon>Bacteria</taxon>
        <taxon>Pseudomonadati</taxon>
        <taxon>Pseudomonadota</taxon>
        <taxon>Alphaproteobacteria</taxon>
        <taxon>Hyphomicrobiales</taxon>
        <taxon>Rhizobiaceae</taxon>
        <taxon>Metarhizobium</taxon>
    </lineage>
</organism>
<feature type="domain" description="Amidohydrolase 3" evidence="1">
    <location>
        <begin position="37"/>
        <end position="527"/>
    </location>
</feature>
<gene>
    <name evidence="2" type="ORF">DEM27_21340</name>
</gene>
<dbReference type="Pfam" id="PF07969">
    <property type="entry name" value="Amidohydro_3"/>
    <property type="match status" value="1"/>
</dbReference>
<name>A0A2U2DLV0_9HYPH</name>
<accession>A0A2U2DLV0</accession>
<dbReference type="Gene3D" id="2.30.40.10">
    <property type="entry name" value="Urease, subunit C, domain 1"/>
    <property type="match status" value="1"/>
</dbReference>
<sequence>MNPAQPVAEALAVDAGGRILGVGSARDLQRFVDGKTQEVDLAGRFVMPGIFDFHLHVIDGIVLRQRSFPIDAGDDFDTILESVRQAAASRREEGWLIGGSYGEQALGYIQSAGPEAKRRLNEASGDRPLLMFHVSQHGAFVNDAALREAGIHTETPDPPGGRVVRVQGEATGLLEEHAMSLVTSAIPEPTDIELIDLARAAVQYFNSVGMTGFVDAMSTPAMLRAFRALDDAGELSAWSGFTLATRHGSTVCSQAAKEMLEKRKQICGPHMIAENAKIFLDGVPSLRTAAMISPYPGVGGHGEMYLTPDELFAEIAALDRQGVGVKVHAIGDAAVARVLDAVAKVRRENGDDGPRHHIAHGQFLRHEDIGRMKQLRVIADLNPPLWFVNHASLAHERVVGAERYSKVWPIRTMLEAGVTMALGSDWLTIFPEIDPWKALAGLLTRRDPSRKYEGVHAPQEAITLDQALPLMTCNPAEGIGLGERTGRLEVGMSADMIVLDRDLYAVSSEEIAGTHVLKTYFEGRQVYSSVTSAD</sequence>
<dbReference type="Proteomes" id="UP000245252">
    <property type="component" value="Unassembled WGS sequence"/>
</dbReference>
<evidence type="ECO:0000259" key="1">
    <source>
        <dbReference type="Pfam" id="PF07969"/>
    </source>
</evidence>
<dbReference type="PANTHER" id="PTHR22642:SF2">
    <property type="entry name" value="PROTEIN LONG AFTER FAR-RED 3"/>
    <property type="match status" value="1"/>
</dbReference>
<dbReference type="InterPro" id="IPR013108">
    <property type="entry name" value="Amidohydro_3"/>
</dbReference>
<dbReference type="InterPro" id="IPR032466">
    <property type="entry name" value="Metal_Hydrolase"/>
</dbReference>